<dbReference type="EMBL" id="BMAT01008557">
    <property type="protein sequence ID" value="GFR88047.1"/>
    <property type="molecule type" value="Genomic_DNA"/>
</dbReference>
<name>A0AAV4GQD2_9GAST</name>
<sequence length="368" mass="41549">MFKAIKVLNRKQFTNPEVNDKDGKKVTSPKEIQNIITKHFKSKFRVERTEDIQPFSGQPRALNNPISEKEVRQSIKQLNNGRAPGEDNICNEYLKFAPEILDNQIPMRINKTFENHEDLDINNGILLALPKPGKPKGPPQNLRPVTLLNSIRKVLSTIALTRIRPAVGNYISCSQSGFRPDHSTSDVVWAHRWISAKVLNYAEIEVDITGIDMSAAIDTIDTKQLLQLLTNLVTEDEKRIIQLLLSSTTLKVKISGANTEEPFLTNIGTPQGDSLSPVLFIIYLEQALKNVRSTLDSPSNTTEAHLPNEIVYADDIDFIGNQPVNVKKIEETLKVHKLKVNVDKTEHTSVRKHSEEWKTSKKRVHCLT</sequence>
<reference evidence="2 3" key="1">
    <citation type="journal article" date="2021" name="Elife">
        <title>Chloroplast acquisition without the gene transfer in kleptoplastic sea slugs, Plakobranchus ocellatus.</title>
        <authorList>
            <person name="Maeda T."/>
            <person name="Takahashi S."/>
            <person name="Yoshida T."/>
            <person name="Shimamura S."/>
            <person name="Takaki Y."/>
            <person name="Nagai Y."/>
            <person name="Toyoda A."/>
            <person name="Suzuki Y."/>
            <person name="Arimoto A."/>
            <person name="Ishii H."/>
            <person name="Satoh N."/>
            <person name="Nishiyama T."/>
            <person name="Hasebe M."/>
            <person name="Maruyama T."/>
            <person name="Minagawa J."/>
            <person name="Obokata J."/>
            <person name="Shigenobu S."/>
        </authorList>
    </citation>
    <scope>NUCLEOTIDE SEQUENCE [LARGE SCALE GENOMIC DNA]</scope>
</reference>
<dbReference type="AlphaFoldDB" id="A0AAV4GQD2"/>
<dbReference type="InterPro" id="IPR000477">
    <property type="entry name" value="RT_dom"/>
</dbReference>
<gene>
    <name evidence="2" type="ORF">ElyMa_004240900</name>
</gene>
<dbReference type="Proteomes" id="UP000762676">
    <property type="component" value="Unassembled WGS sequence"/>
</dbReference>
<evidence type="ECO:0000259" key="1">
    <source>
        <dbReference type="PROSITE" id="PS50878"/>
    </source>
</evidence>
<dbReference type="InterPro" id="IPR043502">
    <property type="entry name" value="DNA/RNA_pol_sf"/>
</dbReference>
<dbReference type="Pfam" id="PF00078">
    <property type="entry name" value="RVT_1"/>
    <property type="match status" value="1"/>
</dbReference>
<comment type="caution">
    <text evidence="2">The sequence shown here is derived from an EMBL/GenBank/DDBJ whole genome shotgun (WGS) entry which is preliminary data.</text>
</comment>
<organism evidence="2 3">
    <name type="scientific">Elysia marginata</name>
    <dbReference type="NCBI Taxonomy" id="1093978"/>
    <lineage>
        <taxon>Eukaryota</taxon>
        <taxon>Metazoa</taxon>
        <taxon>Spiralia</taxon>
        <taxon>Lophotrochozoa</taxon>
        <taxon>Mollusca</taxon>
        <taxon>Gastropoda</taxon>
        <taxon>Heterobranchia</taxon>
        <taxon>Euthyneura</taxon>
        <taxon>Panpulmonata</taxon>
        <taxon>Sacoglossa</taxon>
        <taxon>Placobranchoidea</taxon>
        <taxon>Plakobranchidae</taxon>
        <taxon>Elysia</taxon>
    </lineage>
</organism>
<feature type="domain" description="Reverse transcriptase" evidence="1">
    <location>
        <begin position="110"/>
        <end position="362"/>
    </location>
</feature>
<protein>
    <submittedName>
        <fullName evidence="2">Retrovirus-related Pol polyprotein LINE-1</fullName>
    </submittedName>
</protein>
<dbReference type="PANTHER" id="PTHR19446">
    <property type="entry name" value="REVERSE TRANSCRIPTASES"/>
    <property type="match status" value="1"/>
</dbReference>
<keyword evidence="3" id="KW-1185">Reference proteome</keyword>
<evidence type="ECO:0000313" key="3">
    <source>
        <dbReference type="Proteomes" id="UP000762676"/>
    </source>
</evidence>
<evidence type="ECO:0000313" key="2">
    <source>
        <dbReference type="EMBL" id="GFR88047.1"/>
    </source>
</evidence>
<accession>A0AAV4GQD2</accession>
<dbReference type="SUPFAM" id="SSF56672">
    <property type="entry name" value="DNA/RNA polymerases"/>
    <property type="match status" value="1"/>
</dbReference>
<proteinExistence type="predicted"/>
<dbReference type="PROSITE" id="PS50878">
    <property type="entry name" value="RT_POL"/>
    <property type="match status" value="1"/>
</dbReference>